<feature type="transmembrane region" description="Helical" evidence="6">
    <location>
        <begin position="110"/>
        <end position="131"/>
    </location>
</feature>
<dbReference type="InterPro" id="IPR050189">
    <property type="entry name" value="MFS_Efflux_Transporters"/>
</dbReference>
<evidence type="ECO:0000256" key="1">
    <source>
        <dbReference type="ARBA" id="ARBA00004651"/>
    </source>
</evidence>
<feature type="transmembrane region" description="Helical" evidence="6">
    <location>
        <begin position="50"/>
        <end position="70"/>
    </location>
</feature>
<reference evidence="8 9" key="1">
    <citation type="journal article" date="2018" name="Int. J. Syst. Evol. Microbiol.">
        <title>Uliginosibacterium sediminicola sp. nov., isolated from freshwater sediment.</title>
        <authorList>
            <person name="Hwang W.M."/>
            <person name="Kim S.M."/>
            <person name="Kang K."/>
            <person name="Ahn T.Y."/>
        </authorList>
    </citation>
    <scope>NUCLEOTIDE SEQUENCE [LARGE SCALE GENOMIC DNA]</scope>
    <source>
        <strain evidence="8 9">M1-21</strain>
    </source>
</reference>
<feature type="transmembrane region" description="Helical" evidence="6">
    <location>
        <begin position="299"/>
        <end position="323"/>
    </location>
</feature>
<feature type="transmembrane region" description="Helical" evidence="6">
    <location>
        <begin position="274"/>
        <end position="293"/>
    </location>
</feature>
<dbReference type="PANTHER" id="PTHR43124">
    <property type="entry name" value="PURINE EFFLUX PUMP PBUE"/>
    <property type="match status" value="1"/>
</dbReference>
<dbReference type="RefSeq" id="WP_345917612.1">
    <property type="nucleotide sequence ID" value="NZ_JBDIVE010000001.1"/>
</dbReference>
<feature type="transmembrane region" description="Helical" evidence="6">
    <location>
        <begin position="16"/>
        <end position="38"/>
    </location>
</feature>
<organism evidence="8 9">
    <name type="scientific">Uliginosibacterium sediminicola</name>
    <dbReference type="NCBI Taxonomy" id="2024550"/>
    <lineage>
        <taxon>Bacteria</taxon>
        <taxon>Pseudomonadati</taxon>
        <taxon>Pseudomonadota</taxon>
        <taxon>Betaproteobacteria</taxon>
        <taxon>Rhodocyclales</taxon>
        <taxon>Zoogloeaceae</taxon>
        <taxon>Uliginosibacterium</taxon>
    </lineage>
</organism>
<dbReference type="EMBL" id="JBDIVE010000001">
    <property type="protein sequence ID" value="MEN3066841.1"/>
    <property type="molecule type" value="Genomic_DNA"/>
</dbReference>
<dbReference type="Gene3D" id="1.20.1250.20">
    <property type="entry name" value="MFS general substrate transporter like domains"/>
    <property type="match status" value="1"/>
</dbReference>
<gene>
    <name evidence="8" type="ORF">ABDB84_00035</name>
</gene>
<evidence type="ECO:0000256" key="5">
    <source>
        <dbReference type="ARBA" id="ARBA00023136"/>
    </source>
</evidence>
<dbReference type="InterPro" id="IPR036259">
    <property type="entry name" value="MFS_trans_sf"/>
</dbReference>
<dbReference type="PANTHER" id="PTHR43124:SF5">
    <property type="entry name" value="PURINE RIBONUCLEOSIDE EFFLUX PUMP NEPI"/>
    <property type="match status" value="1"/>
</dbReference>
<keyword evidence="4 6" id="KW-1133">Transmembrane helix</keyword>
<feature type="transmembrane region" description="Helical" evidence="6">
    <location>
        <begin position="143"/>
        <end position="163"/>
    </location>
</feature>
<keyword evidence="3 6" id="KW-0812">Transmembrane</keyword>
<dbReference type="InterPro" id="IPR020846">
    <property type="entry name" value="MFS_dom"/>
</dbReference>
<protein>
    <submittedName>
        <fullName evidence="8">MFS transporter</fullName>
    </submittedName>
</protein>
<dbReference type="InterPro" id="IPR011701">
    <property type="entry name" value="MFS"/>
</dbReference>
<evidence type="ECO:0000256" key="3">
    <source>
        <dbReference type="ARBA" id="ARBA00022692"/>
    </source>
</evidence>
<dbReference type="Proteomes" id="UP001410394">
    <property type="component" value="Unassembled WGS sequence"/>
</dbReference>
<dbReference type="Pfam" id="PF07690">
    <property type="entry name" value="MFS_1"/>
    <property type="match status" value="1"/>
</dbReference>
<feature type="transmembrane region" description="Helical" evidence="6">
    <location>
        <begin position="245"/>
        <end position="262"/>
    </location>
</feature>
<keyword evidence="9" id="KW-1185">Reference proteome</keyword>
<feature type="transmembrane region" description="Helical" evidence="6">
    <location>
        <begin position="363"/>
        <end position="381"/>
    </location>
</feature>
<dbReference type="CDD" id="cd17324">
    <property type="entry name" value="MFS_NepI_like"/>
    <property type="match status" value="1"/>
</dbReference>
<proteinExistence type="predicted"/>
<accession>A0ABU9YSY6</accession>
<evidence type="ECO:0000256" key="2">
    <source>
        <dbReference type="ARBA" id="ARBA00022475"/>
    </source>
</evidence>
<evidence type="ECO:0000256" key="4">
    <source>
        <dbReference type="ARBA" id="ARBA00022989"/>
    </source>
</evidence>
<keyword evidence="5 6" id="KW-0472">Membrane</keyword>
<evidence type="ECO:0000256" key="6">
    <source>
        <dbReference type="SAM" id="Phobius"/>
    </source>
</evidence>
<dbReference type="SUPFAM" id="SSF103473">
    <property type="entry name" value="MFS general substrate transporter"/>
    <property type="match status" value="1"/>
</dbReference>
<keyword evidence="2" id="KW-1003">Cell membrane</keyword>
<sequence length="396" mass="41442">MSSPTTDHPTQHRGAVLSMSLCVAMLIAAEFMPVSLLTPIARDLHATDGLAGQAISISGFFAVIASLSIARLSAGLDRKHVLMALTAAMLLSLVMIAMAPSFGLLMLARALLGIVIGGFWSLATATVTRLVPPSAVARSLGTMYMGNAVATAFAAPIGSYLGGIIGWRGVFWVLVPIVALNLLWHWRSLPAMPPQPGAQQLGPLALLGRRNVRFALPAVMLTFAGAFAAFTYFRPFLEDETHVSLPQLSMLLFALGLAGFVGTRGASRSLDRHLYRLLGSLPFALGVMTLLLLQVGSMLWPVAIALFIWGIVYSAIPVGWSAWMAHGVSDQAESAGGLIVAAIQLAILLGGALGGLLLDHLSIHATFAAGAILLVLASIIVGDGARLRPASVHAGH</sequence>
<feature type="domain" description="Major facilitator superfamily (MFS) profile" evidence="7">
    <location>
        <begin position="1"/>
        <end position="386"/>
    </location>
</feature>
<comment type="caution">
    <text evidence="8">The sequence shown here is derived from an EMBL/GenBank/DDBJ whole genome shotgun (WGS) entry which is preliminary data.</text>
</comment>
<feature type="transmembrane region" description="Helical" evidence="6">
    <location>
        <begin position="214"/>
        <end position="233"/>
    </location>
</feature>
<feature type="transmembrane region" description="Helical" evidence="6">
    <location>
        <begin position="82"/>
        <end position="104"/>
    </location>
</feature>
<evidence type="ECO:0000313" key="9">
    <source>
        <dbReference type="Proteomes" id="UP001410394"/>
    </source>
</evidence>
<evidence type="ECO:0000313" key="8">
    <source>
        <dbReference type="EMBL" id="MEN3066841.1"/>
    </source>
</evidence>
<feature type="transmembrane region" description="Helical" evidence="6">
    <location>
        <begin position="335"/>
        <end position="357"/>
    </location>
</feature>
<evidence type="ECO:0000259" key="7">
    <source>
        <dbReference type="PROSITE" id="PS50850"/>
    </source>
</evidence>
<comment type="subcellular location">
    <subcellularLocation>
        <location evidence="1">Cell membrane</location>
        <topology evidence="1">Multi-pass membrane protein</topology>
    </subcellularLocation>
</comment>
<name>A0ABU9YSY6_9RHOO</name>
<dbReference type="PROSITE" id="PS50850">
    <property type="entry name" value="MFS"/>
    <property type="match status" value="1"/>
</dbReference>